<evidence type="ECO:0000313" key="1">
    <source>
        <dbReference type="EMBL" id="RVX22676.1"/>
    </source>
</evidence>
<organism evidence="1 2">
    <name type="scientific">Vitis vinifera</name>
    <name type="common">Grape</name>
    <dbReference type="NCBI Taxonomy" id="29760"/>
    <lineage>
        <taxon>Eukaryota</taxon>
        <taxon>Viridiplantae</taxon>
        <taxon>Streptophyta</taxon>
        <taxon>Embryophyta</taxon>
        <taxon>Tracheophyta</taxon>
        <taxon>Spermatophyta</taxon>
        <taxon>Magnoliopsida</taxon>
        <taxon>eudicotyledons</taxon>
        <taxon>Gunneridae</taxon>
        <taxon>Pentapetalae</taxon>
        <taxon>rosids</taxon>
        <taxon>Vitales</taxon>
        <taxon>Vitaceae</taxon>
        <taxon>Viteae</taxon>
        <taxon>Vitis</taxon>
    </lineage>
</organism>
<reference evidence="1 2" key="1">
    <citation type="journal article" date="2018" name="PLoS Genet.">
        <title>Population sequencing reveals clonal diversity and ancestral inbreeding in the grapevine cultivar Chardonnay.</title>
        <authorList>
            <person name="Roach M.J."/>
            <person name="Johnson D.L."/>
            <person name="Bohlmann J."/>
            <person name="van Vuuren H.J."/>
            <person name="Jones S.J."/>
            <person name="Pretorius I.S."/>
            <person name="Schmidt S.A."/>
            <person name="Borneman A.R."/>
        </authorList>
    </citation>
    <scope>NUCLEOTIDE SEQUENCE [LARGE SCALE GENOMIC DNA]</scope>
    <source>
        <strain evidence="2">cv. Chardonnay</strain>
        <tissue evidence="1">Leaf</tissue>
    </source>
</reference>
<proteinExistence type="predicted"/>
<sequence>MIRCSYLTNEALLQETSRQGRKGGNTRSVKGDFGGWGGKWKALVLWTLLCWSSSCLAKFIHRLGMPTKGLDGEILTLLKRMKERKYQKGKMAGRRKKYQSPQGEMLEELGCFRIIGYYNWLAWKWASSPSRVNLRITRMIAVGFLQGFMAQPRGGKEIAFKCNKRARLNSSMKMFSKYVLPRPMSDHFPLLLDGGGPRRGPFPFIFESMWLKEECFKDLLKMLFLKLKKLKGEGSSLAQYVIAIEAFCCLLERAVDGGVFLGSEVK</sequence>
<accession>A0A438KN98</accession>
<dbReference type="Proteomes" id="UP000288805">
    <property type="component" value="Unassembled WGS sequence"/>
</dbReference>
<name>A0A438KN98_VITVI</name>
<gene>
    <name evidence="1" type="ORF">CK203_012686</name>
</gene>
<protein>
    <submittedName>
        <fullName evidence="1">Uncharacterized protein</fullName>
    </submittedName>
</protein>
<comment type="caution">
    <text evidence="1">The sequence shown here is derived from an EMBL/GenBank/DDBJ whole genome shotgun (WGS) entry which is preliminary data.</text>
</comment>
<dbReference type="AlphaFoldDB" id="A0A438KN98"/>
<dbReference type="EMBL" id="QGNW01000003">
    <property type="protein sequence ID" value="RVX22676.1"/>
    <property type="molecule type" value="Genomic_DNA"/>
</dbReference>
<evidence type="ECO:0000313" key="2">
    <source>
        <dbReference type="Proteomes" id="UP000288805"/>
    </source>
</evidence>